<accession>A0AAW0MMG2</accession>
<dbReference type="Proteomes" id="UP001460270">
    <property type="component" value="Unassembled WGS sequence"/>
</dbReference>
<name>A0AAW0MMG2_9GOBI</name>
<reference evidence="5" key="1">
    <citation type="submission" date="2024-04" db="EMBL/GenBank/DDBJ databases">
        <title>Salinicola lusitanus LLJ914,a marine bacterium isolated from the Okinawa Trough.</title>
        <authorList>
            <person name="Li J."/>
        </authorList>
    </citation>
    <scope>NUCLEOTIDE SEQUENCE [LARGE SCALE GENOMIC DNA]</scope>
</reference>
<keyword evidence="2" id="KW-0812">Transmembrane</keyword>
<organism evidence="4 5">
    <name type="scientific">Mugilogobius chulae</name>
    <name type="common">yellowstripe goby</name>
    <dbReference type="NCBI Taxonomy" id="88201"/>
    <lineage>
        <taxon>Eukaryota</taxon>
        <taxon>Metazoa</taxon>
        <taxon>Chordata</taxon>
        <taxon>Craniata</taxon>
        <taxon>Vertebrata</taxon>
        <taxon>Euteleostomi</taxon>
        <taxon>Actinopterygii</taxon>
        <taxon>Neopterygii</taxon>
        <taxon>Teleostei</taxon>
        <taxon>Neoteleostei</taxon>
        <taxon>Acanthomorphata</taxon>
        <taxon>Gobiaria</taxon>
        <taxon>Gobiiformes</taxon>
        <taxon>Gobioidei</taxon>
        <taxon>Gobiidae</taxon>
        <taxon>Gobionellinae</taxon>
        <taxon>Mugilogobius</taxon>
    </lineage>
</organism>
<dbReference type="EMBL" id="JBBPFD010000115">
    <property type="protein sequence ID" value="KAK7880321.1"/>
    <property type="molecule type" value="Genomic_DNA"/>
</dbReference>
<evidence type="ECO:0000256" key="1">
    <source>
        <dbReference type="SAM" id="MobiDB-lite"/>
    </source>
</evidence>
<keyword evidence="5" id="KW-1185">Reference proteome</keyword>
<feature type="region of interest" description="Disordered" evidence="1">
    <location>
        <begin position="257"/>
        <end position="299"/>
    </location>
</feature>
<keyword evidence="3" id="KW-0732">Signal</keyword>
<feature type="chain" id="PRO_5043407415" evidence="3">
    <location>
        <begin position="22"/>
        <end position="324"/>
    </location>
</feature>
<feature type="transmembrane region" description="Helical" evidence="2">
    <location>
        <begin position="85"/>
        <end position="106"/>
    </location>
</feature>
<dbReference type="AlphaFoldDB" id="A0AAW0MMG2"/>
<keyword evidence="2" id="KW-1133">Transmembrane helix</keyword>
<gene>
    <name evidence="4" type="ORF">WMY93_033037</name>
</gene>
<proteinExistence type="predicted"/>
<comment type="caution">
    <text evidence="4">The sequence shown here is derived from an EMBL/GenBank/DDBJ whole genome shotgun (WGS) entry which is preliminary data.</text>
</comment>
<feature type="signal peptide" evidence="3">
    <location>
        <begin position="1"/>
        <end position="21"/>
    </location>
</feature>
<sequence>MSVMSVCLLLFFCIVVRWVQSLSQRVGAAMGRLCRPRFEAWTTEQPQGHLHDVVGSVRVLAGGADLLSLTKGQDYRQCESELWKIMPVSTLCGLVVGTVVVVLGFFCSTKKEGSHVVQTQDELDYMEPSGMYAPSMFRRRGQFDRSVQLATPAPAWWSLEKILSYKRERDIKKREREREREIRREERDIRERDKRERRERHREKRRRERDIRRERERRERDIRQREDIRERERHKKRERHKREKERRERDIRREKEREREREEKRERHKKETIRRGDIRKRAERHQRRERHKKRERDIRREREREIRREKRDHKKRERERDEII</sequence>
<evidence type="ECO:0000256" key="3">
    <source>
        <dbReference type="SAM" id="SignalP"/>
    </source>
</evidence>
<keyword evidence="2" id="KW-0472">Membrane</keyword>
<feature type="compositionally biased region" description="Basic residues" evidence="1">
    <location>
        <begin position="281"/>
        <end position="294"/>
    </location>
</feature>
<evidence type="ECO:0000313" key="5">
    <source>
        <dbReference type="Proteomes" id="UP001460270"/>
    </source>
</evidence>
<evidence type="ECO:0000256" key="2">
    <source>
        <dbReference type="SAM" id="Phobius"/>
    </source>
</evidence>
<protein>
    <submittedName>
        <fullName evidence="4">Uncharacterized protein</fullName>
    </submittedName>
</protein>
<evidence type="ECO:0000313" key="4">
    <source>
        <dbReference type="EMBL" id="KAK7880321.1"/>
    </source>
</evidence>